<protein>
    <submittedName>
        <fullName evidence="1">Uncharacterized protein</fullName>
    </submittedName>
</protein>
<comment type="caution">
    <text evidence="1">The sequence shown here is derived from an EMBL/GenBank/DDBJ whole genome shotgun (WGS) entry which is preliminary data.</text>
</comment>
<dbReference type="AlphaFoldDB" id="R1GZR6"/>
<accession>R1GZR6</accession>
<gene>
    <name evidence="1" type="ORF">D515_01599</name>
</gene>
<sequence>MLIQWSEALYFSNEKFSGVVRVVKVRSTVTSLKITPESQLIA</sequence>
<proteinExistence type="predicted"/>
<dbReference type="Proteomes" id="UP000011223">
    <property type="component" value="Unassembled WGS sequence"/>
</dbReference>
<reference evidence="1 2" key="1">
    <citation type="journal article" date="2014" name="PLoS ONE">
        <title>Grimontia indica AK16(T), sp. nov., Isolated from a Seawater Sample Reports the Presence of Pathogenic Genes Similar to Vibrio Genus.</title>
        <authorList>
            <person name="Singh A."/>
            <person name="Vaidya B."/>
            <person name="Khatri I."/>
            <person name="Srinivas T.N."/>
            <person name="Subramanian S."/>
            <person name="Korpole S."/>
            <person name="Pinnaka A.K."/>
        </authorList>
    </citation>
    <scope>NUCLEOTIDE SEQUENCE [LARGE SCALE GENOMIC DNA]</scope>
    <source>
        <strain evidence="1 2">AK16</strain>
    </source>
</reference>
<evidence type="ECO:0000313" key="2">
    <source>
        <dbReference type="Proteomes" id="UP000011223"/>
    </source>
</evidence>
<organism evidence="1 2">
    <name type="scientific">Grimontia indica</name>
    <dbReference type="NCBI Taxonomy" id="1056512"/>
    <lineage>
        <taxon>Bacteria</taxon>
        <taxon>Pseudomonadati</taxon>
        <taxon>Pseudomonadota</taxon>
        <taxon>Gammaproteobacteria</taxon>
        <taxon>Vibrionales</taxon>
        <taxon>Vibrionaceae</taxon>
        <taxon>Grimontia</taxon>
    </lineage>
</organism>
<name>R1GZR6_9GAMM</name>
<dbReference type="EMBL" id="ANFM02000002">
    <property type="protein sequence ID" value="EOD81693.1"/>
    <property type="molecule type" value="Genomic_DNA"/>
</dbReference>
<evidence type="ECO:0000313" key="1">
    <source>
        <dbReference type="EMBL" id="EOD81693.1"/>
    </source>
</evidence>
<keyword evidence="2" id="KW-1185">Reference proteome</keyword>